<reference evidence="2" key="1">
    <citation type="submission" date="2022-07" db="EMBL/GenBank/DDBJ databases">
        <title>Phylogenomic reconstructions and comparative analyses of Kickxellomycotina fungi.</title>
        <authorList>
            <person name="Reynolds N.K."/>
            <person name="Stajich J.E."/>
            <person name="Barry K."/>
            <person name="Grigoriev I.V."/>
            <person name="Crous P."/>
            <person name="Smith M.E."/>
        </authorList>
    </citation>
    <scope>NUCLEOTIDE SEQUENCE</scope>
    <source>
        <strain evidence="2">NRRL 3115</strain>
    </source>
</reference>
<evidence type="ECO:0000256" key="1">
    <source>
        <dbReference type="SAM" id="MobiDB-lite"/>
    </source>
</evidence>
<dbReference type="AlphaFoldDB" id="A0A9W8G7B5"/>
<feature type="region of interest" description="Disordered" evidence="1">
    <location>
        <begin position="197"/>
        <end position="219"/>
    </location>
</feature>
<protein>
    <submittedName>
        <fullName evidence="2">Uncharacterized protein</fullName>
    </submittedName>
</protein>
<dbReference type="Proteomes" id="UP001151518">
    <property type="component" value="Unassembled WGS sequence"/>
</dbReference>
<proteinExistence type="predicted"/>
<dbReference type="OrthoDB" id="5580935at2759"/>
<gene>
    <name evidence="2" type="ORF">GGI25_004071</name>
</gene>
<feature type="compositionally biased region" description="Polar residues" evidence="1">
    <location>
        <begin position="7"/>
        <end position="16"/>
    </location>
</feature>
<feature type="region of interest" description="Disordered" evidence="1">
    <location>
        <begin position="1"/>
        <end position="49"/>
    </location>
</feature>
<comment type="caution">
    <text evidence="2">The sequence shown here is derived from an EMBL/GenBank/DDBJ whole genome shotgun (WGS) entry which is preliminary data.</text>
</comment>
<dbReference type="EMBL" id="JANBTW010000050">
    <property type="protein sequence ID" value="KAJ2675231.1"/>
    <property type="molecule type" value="Genomic_DNA"/>
</dbReference>
<accession>A0A9W8G7B5</accession>
<evidence type="ECO:0000313" key="2">
    <source>
        <dbReference type="EMBL" id="KAJ2675231.1"/>
    </source>
</evidence>
<sequence>MYEQRQQDISARNTVNRPAVLSSASSASSVSSTSSASSSSISSMADCSRDSSTMLGLDALSPQSTALHPASDEYICAQLDQMGRRRLDSQCARLRPPKQLELSEILHRAGRLTANRMSNQDFMPQRRLESRSADGLDSLRAELSPERVREMCLASIAARLKRTSSIGDDDASWQHVEHPREHMRELLTQTIDRFKQMDDPAMDGQQRFHKPQQAPVTRG</sequence>
<organism evidence="2 3">
    <name type="scientific">Coemansia spiralis</name>
    <dbReference type="NCBI Taxonomy" id="417178"/>
    <lineage>
        <taxon>Eukaryota</taxon>
        <taxon>Fungi</taxon>
        <taxon>Fungi incertae sedis</taxon>
        <taxon>Zoopagomycota</taxon>
        <taxon>Kickxellomycotina</taxon>
        <taxon>Kickxellomycetes</taxon>
        <taxon>Kickxellales</taxon>
        <taxon>Kickxellaceae</taxon>
        <taxon>Coemansia</taxon>
    </lineage>
</organism>
<feature type="compositionally biased region" description="Low complexity" evidence="1">
    <location>
        <begin position="22"/>
        <end position="49"/>
    </location>
</feature>
<name>A0A9W8G7B5_9FUNG</name>
<evidence type="ECO:0000313" key="3">
    <source>
        <dbReference type="Proteomes" id="UP001151518"/>
    </source>
</evidence>